<evidence type="ECO:0000313" key="2">
    <source>
        <dbReference type="Proteomes" id="UP000478740"/>
    </source>
</evidence>
<protein>
    <recommendedName>
        <fullName evidence="3">SGNH/GDSL hydrolase family protein</fullName>
    </recommendedName>
</protein>
<dbReference type="AlphaFoldDB" id="A0A6L6J680"/>
<evidence type="ECO:0000313" key="1">
    <source>
        <dbReference type="EMBL" id="MTH66750.1"/>
    </source>
</evidence>
<accession>A0A6L6J680</accession>
<organism evidence="1 2">
    <name type="scientific">Paracoccus shanxieyensis</name>
    <dbReference type="NCBI Taxonomy" id="2675752"/>
    <lineage>
        <taxon>Bacteria</taxon>
        <taxon>Pseudomonadati</taxon>
        <taxon>Pseudomonadota</taxon>
        <taxon>Alphaproteobacteria</taxon>
        <taxon>Rhodobacterales</taxon>
        <taxon>Paracoccaceae</taxon>
        <taxon>Paracoccus</taxon>
    </lineage>
</organism>
<gene>
    <name evidence="1" type="ORF">GL284_21165</name>
</gene>
<evidence type="ECO:0008006" key="3">
    <source>
        <dbReference type="Google" id="ProtNLM"/>
    </source>
</evidence>
<dbReference type="Proteomes" id="UP000478740">
    <property type="component" value="Unassembled WGS sequence"/>
</dbReference>
<sequence length="279" mass="30009">MLMDLLGVWPPRRRGAGALALPRVSLTGDEGLGASAHSFLAFAIQPAPAGGDFAGLWSGPVALNYEGFSSLRQRWELNRADRTAAYSGALLLTEIGDLATGLADPASPQGIETLQYLWRYTMAAQAKGCRMVVIYPPWGPEGSDMDADAMAKARYWQDWLRARPEITVPVYLMPVPVIVRGFINMHAPESIYSDGLHLRGPADPPPNENMRALAHALRMMLTGRPETDDPVWSEDLRAMVSIAWAAIASHACTGLGGSVHVAPYPVASDPLPDPTVGGQ</sequence>
<keyword evidence="2" id="KW-1185">Reference proteome</keyword>
<comment type="caution">
    <text evidence="1">The sequence shown here is derived from an EMBL/GenBank/DDBJ whole genome shotgun (WGS) entry which is preliminary data.</text>
</comment>
<dbReference type="RefSeq" id="WP_155046384.1">
    <property type="nucleotide sequence ID" value="NZ_WMIH01000064.1"/>
</dbReference>
<proteinExistence type="predicted"/>
<reference evidence="1 2" key="1">
    <citation type="submission" date="2019-11" db="EMBL/GenBank/DDBJ databases">
        <authorList>
            <person name="Dong K."/>
        </authorList>
    </citation>
    <scope>NUCLEOTIDE SEQUENCE [LARGE SCALE GENOMIC DNA]</scope>
    <source>
        <strain evidence="1 2">DK608</strain>
    </source>
</reference>
<name>A0A6L6J680_9RHOB</name>
<dbReference type="EMBL" id="WMII01000063">
    <property type="protein sequence ID" value="MTH66750.1"/>
    <property type="molecule type" value="Genomic_DNA"/>
</dbReference>